<feature type="domain" description="ABC transmembrane type-1" evidence="8">
    <location>
        <begin position="126"/>
        <end position="338"/>
    </location>
</feature>
<comment type="caution">
    <text evidence="9">The sequence shown here is derived from an EMBL/GenBank/DDBJ whole genome shotgun (WGS) entry which is preliminary data.</text>
</comment>
<feature type="transmembrane region" description="Helical" evidence="7">
    <location>
        <begin position="317"/>
        <end position="339"/>
    </location>
</feature>
<sequence>MQLLIGKRSFQSKVILSLSSGFIQSAVIVFANNVTGKGVGKLQFSRIETFKEKKVRIKRTKRKKINLVPYIFLLPAIVLIFTFEYLPTLNAFYYSFTEYHVFAPAEWIGLENYRMMMEDDKFWKSLGNSFQYFLITVPIITIVPLFLAMLVNRKIKGINLFRVLYYLPVITSMVAVAILWKFLYHPTGLINAFLNFIGIESEINWLLNTKTALPAISILESWKAMGFYMLIYLAGLQMVSKELIEAAKIDGATKARIIWHVYLPQLRPVFAVTLVMSTIGSIQMFTSVYIMTGGGPLDSTMSLPLYIYQKAFEELDMGYATAMGIVLWVILMILTIINYKISRGGQSVQ</sequence>
<dbReference type="GO" id="GO:0005886">
    <property type="term" value="C:plasma membrane"/>
    <property type="evidence" value="ECO:0007669"/>
    <property type="project" value="UniProtKB-SubCell"/>
</dbReference>
<evidence type="ECO:0000256" key="7">
    <source>
        <dbReference type="RuleBase" id="RU363032"/>
    </source>
</evidence>
<evidence type="ECO:0000259" key="8">
    <source>
        <dbReference type="PROSITE" id="PS50928"/>
    </source>
</evidence>
<name>A0A2V2ZXV8_9BACI</name>
<evidence type="ECO:0000256" key="1">
    <source>
        <dbReference type="ARBA" id="ARBA00004651"/>
    </source>
</evidence>
<keyword evidence="6 7" id="KW-0472">Membrane</keyword>
<feature type="transmembrane region" description="Helical" evidence="7">
    <location>
        <begin position="212"/>
        <end position="234"/>
    </location>
</feature>
<protein>
    <submittedName>
        <fullName evidence="9">Carbohydrate ABC transporter membrane protein 1 (CUT1 family)</fullName>
    </submittedName>
</protein>
<dbReference type="Proteomes" id="UP000247150">
    <property type="component" value="Unassembled WGS sequence"/>
</dbReference>
<comment type="subcellular location">
    <subcellularLocation>
        <location evidence="1 7">Cell membrane</location>
        <topology evidence="1 7">Multi-pass membrane protein</topology>
    </subcellularLocation>
</comment>
<gene>
    <name evidence="9" type="ORF">DFO73_10654</name>
</gene>
<evidence type="ECO:0000256" key="4">
    <source>
        <dbReference type="ARBA" id="ARBA00022692"/>
    </source>
</evidence>
<accession>A0A2V2ZXV8</accession>
<evidence type="ECO:0000256" key="5">
    <source>
        <dbReference type="ARBA" id="ARBA00022989"/>
    </source>
</evidence>
<keyword evidence="2 7" id="KW-0813">Transport</keyword>
<evidence type="ECO:0000313" key="10">
    <source>
        <dbReference type="Proteomes" id="UP000247150"/>
    </source>
</evidence>
<keyword evidence="4 7" id="KW-0812">Transmembrane</keyword>
<dbReference type="InterPro" id="IPR000515">
    <property type="entry name" value="MetI-like"/>
</dbReference>
<organism evidence="9 10">
    <name type="scientific">Cytobacillus oceanisediminis</name>
    <dbReference type="NCBI Taxonomy" id="665099"/>
    <lineage>
        <taxon>Bacteria</taxon>
        <taxon>Bacillati</taxon>
        <taxon>Bacillota</taxon>
        <taxon>Bacilli</taxon>
        <taxon>Bacillales</taxon>
        <taxon>Bacillaceae</taxon>
        <taxon>Cytobacillus</taxon>
    </lineage>
</organism>
<dbReference type="GO" id="GO:0055085">
    <property type="term" value="P:transmembrane transport"/>
    <property type="evidence" value="ECO:0007669"/>
    <property type="project" value="InterPro"/>
</dbReference>
<keyword evidence="3" id="KW-1003">Cell membrane</keyword>
<evidence type="ECO:0000256" key="6">
    <source>
        <dbReference type="ARBA" id="ARBA00023136"/>
    </source>
</evidence>
<dbReference type="Pfam" id="PF00528">
    <property type="entry name" value="BPD_transp_1"/>
    <property type="match status" value="1"/>
</dbReference>
<dbReference type="Gene3D" id="1.10.3720.10">
    <property type="entry name" value="MetI-like"/>
    <property type="match status" value="1"/>
</dbReference>
<feature type="transmembrane region" description="Helical" evidence="7">
    <location>
        <begin position="269"/>
        <end position="291"/>
    </location>
</feature>
<dbReference type="CDD" id="cd06261">
    <property type="entry name" value="TM_PBP2"/>
    <property type="match status" value="1"/>
</dbReference>
<dbReference type="EMBL" id="QGTW01000006">
    <property type="protein sequence ID" value="PWW28239.1"/>
    <property type="molecule type" value="Genomic_DNA"/>
</dbReference>
<dbReference type="PROSITE" id="PS50928">
    <property type="entry name" value="ABC_TM1"/>
    <property type="match status" value="1"/>
</dbReference>
<evidence type="ECO:0000256" key="3">
    <source>
        <dbReference type="ARBA" id="ARBA00022475"/>
    </source>
</evidence>
<feature type="transmembrane region" description="Helical" evidence="7">
    <location>
        <begin position="67"/>
        <end position="86"/>
    </location>
</feature>
<dbReference type="InterPro" id="IPR051393">
    <property type="entry name" value="ABC_transporter_permease"/>
</dbReference>
<dbReference type="InterPro" id="IPR035906">
    <property type="entry name" value="MetI-like_sf"/>
</dbReference>
<dbReference type="OrthoDB" id="9809173at2"/>
<dbReference type="SUPFAM" id="SSF161098">
    <property type="entry name" value="MetI-like"/>
    <property type="match status" value="1"/>
</dbReference>
<proteinExistence type="inferred from homology"/>
<evidence type="ECO:0000256" key="2">
    <source>
        <dbReference type="ARBA" id="ARBA00022448"/>
    </source>
</evidence>
<evidence type="ECO:0000313" key="9">
    <source>
        <dbReference type="EMBL" id="PWW28239.1"/>
    </source>
</evidence>
<dbReference type="AlphaFoldDB" id="A0A2V2ZXV8"/>
<comment type="similarity">
    <text evidence="7">Belongs to the binding-protein-dependent transport system permease family.</text>
</comment>
<feature type="transmembrane region" description="Helical" evidence="7">
    <location>
        <begin position="130"/>
        <end position="151"/>
    </location>
</feature>
<feature type="transmembrane region" description="Helical" evidence="7">
    <location>
        <begin position="163"/>
        <end position="183"/>
    </location>
</feature>
<reference evidence="9 10" key="1">
    <citation type="submission" date="2018-05" db="EMBL/GenBank/DDBJ databases">
        <title>Freshwater and sediment microbial communities from various areas in North America, analyzing microbe dynamics in response to fracking.</title>
        <authorList>
            <person name="Lamendella R."/>
        </authorList>
    </citation>
    <scope>NUCLEOTIDE SEQUENCE [LARGE SCALE GENOMIC DNA]</scope>
    <source>
        <strain evidence="9 10">15_TX</strain>
    </source>
</reference>
<dbReference type="PANTHER" id="PTHR30193:SF37">
    <property type="entry name" value="INNER MEMBRANE ABC TRANSPORTER PERMEASE PROTEIN YCJO"/>
    <property type="match status" value="1"/>
</dbReference>
<keyword evidence="5 7" id="KW-1133">Transmembrane helix</keyword>
<dbReference type="PANTHER" id="PTHR30193">
    <property type="entry name" value="ABC TRANSPORTER PERMEASE PROTEIN"/>
    <property type="match status" value="1"/>
</dbReference>